<dbReference type="InterPro" id="IPR050194">
    <property type="entry name" value="Glycosyltransferase_grp1"/>
</dbReference>
<name>A0A4R1HD85_9GAMM</name>
<dbReference type="Gene3D" id="3.40.50.2000">
    <property type="entry name" value="Glycogen Phosphorylase B"/>
    <property type="match status" value="2"/>
</dbReference>
<dbReference type="EMBL" id="SMFX01000001">
    <property type="protein sequence ID" value="TCK19468.1"/>
    <property type="molecule type" value="Genomic_DNA"/>
</dbReference>
<dbReference type="InterPro" id="IPR001296">
    <property type="entry name" value="Glyco_trans_1"/>
</dbReference>
<dbReference type="Pfam" id="PF13439">
    <property type="entry name" value="Glyco_transf_4"/>
    <property type="match status" value="1"/>
</dbReference>
<gene>
    <name evidence="3" type="ORF">DFR30_2779</name>
</gene>
<proteinExistence type="predicted"/>
<sequence>MHVLTSLGAGGAETNLLALLREFDHQEFEHVVAFGGEGGVLEPEYIATGVTLLKLSRKPLSLRSLLNKKEIIRLIREMPPDLLHCHLDLANLVGLLAKKDLGIPLLMHFHGFGIVPSRILPGKSHMYKVWNVISMLYRYCDKAIAICRFQYQFLERIHITKKKIVLIPNGISFNDASLNKTEEKDKYNFISVGRFYPQKDHALLIRSFCELIERVPDARLLLVGDGPLRGKVEEQVKALGLQGKVKFLGVRRDIPELLVNSDCFILSSSWELHPITILEAMKAGLPVVSTSVGGVPDTVSDGGTGLLVKVGDQEALTEAMYTLSSDRVKSRSMGVNGRALVEKEFNNKDVCKKLEDVYREMLPSESA</sequence>
<evidence type="ECO:0000259" key="2">
    <source>
        <dbReference type="Pfam" id="PF13439"/>
    </source>
</evidence>
<dbReference type="PANTHER" id="PTHR45947:SF3">
    <property type="entry name" value="SULFOQUINOVOSYL TRANSFERASE SQD2"/>
    <property type="match status" value="1"/>
</dbReference>
<dbReference type="Proteomes" id="UP000295707">
    <property type="component" value="Unassembled WGS sequence"/>
</dbReference>
<keyword evidence="4" id="KW-1185">Reference proteome</keyword>
<dbReference type="Pfam" id="PF00534">
    <property type="entry name" value="Glycos_transf_1"/>
    <property type="match status" value="1"/>
</dbReference>
<organism evidence="3 4">
    <name type="scientific">Thiogranum longum</name>
    <dbReference type="NCBI Taxonomy" id="1537524"/>
    <lineage>
        <taxon>Bacteria</taxon>
        <taxon>Pseudomonadati</taxon>
        <taxon>Pseudomonadota</taxon>
        <taxon>Gammaproteobacteria</taxon>
        <taxon>Chromatiales</taxon>
        <taxon>Ectothiorhodospiraceae</taxon>
        <taxon>Thiogranum</taxon>
    </lineage>
</organism>
<reference evidence="3 4" key="1">
    <citation type="submission" date="2019-03" db="EMBL/GenBank/DDBJ databases">
        <title>Genomic Encyclopedia of Type Strains, Phase IV (KMG-IV): sequencing the most valuable type-strain genomes for metagenomic binning, comparative biology and taxonomic classification.</title>
        <authorList>
            <person name="Goeker M."/>
        </authorList>
    </citation>
    <scope>NUCLEOTIDE SEQUENCE [LARGE SCALE GENOMIC DNA]</scope>
    <source>
        <strain evidence="3 4">DSM 19610</strain>
    </source>
</reference>
<dbReference type="SUPFAM" id="SSF53756">
    <property type="entry name" value="UDP-Glycosyltransferase/glycogen phosphorylase"/>
    <property type="match status" value="1"/>
</dbReference>
<keyword evidence="3" id="KW-0808">Transferase</keyword>
<protein>
    <submittedName>
        <fullName evidence="3">Glycosyltransferase involved in cell wall biosynthesis</fullName>
    </submittedName>
</protein>
<evidence type="ECO:0000313" key="4">
    <source>
        <dbReference type="Proteomes" id="UP000295707"/>
    </source>
</evidence>
<feature type="domain" description="Glycosyltransferase subfamily 4-like N-terminal" evidence="2">
    <location>
        <begin position="10"/>
        <end position="172"/>
    </location>
</feature>
<feature type="domain" description="Glycosyl transferase family 1" evidence="1">
    <location>
        <begin position="181"/>
        <end position="338"/>
    </location>
</feature>
<dbReference type="AlphaFoldDB" id="A0A4R1HD85"/>
<dbReference type="GO" id="GO:0016757">
    <property type="term" value="F:glycosyltransferase activity"/>
    <property type="evidence" value="ECO:0007669"/>
    <property type="project" value="InterPro"/>
</dbReference>
<evidence type="ECO:0000259" key="1">
    <source>
        <dbReference type="Pfam" id="PF00534"/>
    </source>
</evidence>
<dbReference type="PANTHER" id="PTHR45947">
    <property type="entry name" value="SULFOQUINOVOSYL TRANSFERASE SQD2"/>
    <property type="match status" value="1"/>
</dbReference>
<evidence type="ECO:0000313" key="3">
    <source>
        <dbReference type="EMBL" id="TCK19468.1"/>
    </source>
</evidence>
<accession>A0A4R1HD85</accession>
<comment type="caution">
    <text evidence="3">The sequence shown here is derived from an EMBL/GenBank/DDBJ whole genome shotgun (WGS) entry which is preliminary data.</text>
</comment>
<dbReference type="InterPro" id="IPR028098">
    <property type="entry name" value="Glyco_trans_4-like_N"/>
</dbReference>